<dbReference type="EMBL" id="JABXOR010001070">
    <property type="protein sequence ID" value="NVP01882.1"/>
    <property type="molecule type" value="Genomic_DNA"/>
</dbReference>
<evidence type="ECO:0000313" key="1">
    <source>
        <dbReference type="EMBL" id="NVP01882.1"/>
    </source>
</evidence>
<dbReference type="Proteomes" id="UP000533429">
    <property type="component" value="Unassembled WGS sequence"/>
</dbReference>
<dbReference type="AlphaFoldDB" id="A0A850QTS0"/>
<reference evidence="1 2" key="1">
    <citation type="submission" date="2020-06" db="EMBL/GenBank/DDBJ databases">
        <title>Photobacterium damselae subsp. damselae comparative genomics.</title>
        <authorList>
            <person name="Osorio C.R."/>
        </authorList>
    </citation>
    <scope>NUCLEOTIDE SEQUENCE [LARGE SCALE GENOMIC DNA]</scope>
    <source>
        <strain evidence="1 2">TW250/03</strain>
    </source>
</reference>
<accession>A0A850QTS0</accession>
<sequence>MSYIIYKPEVYKATDLLKKLDKKKFKKLNEEEAMLHALSFYSDFYSNKFGNYLESLAFNCHHFEKKWHDTGKKIIFLSESFVDSILRSKVLNSISNDFNIIDNLPFDNFILSVPRHYKINVSIKDINPSSIDERTSLALQDVLSKIKHIEIDSYLISIGSHQESVKSLKELAKKIKPFDHVQHKESIETDRKLSYQFNADNAICLHTLSNDELINLVNSNDYYEYMQERQGKKFDNASSLEFSEFIRSYYALKIITGLALFNAATQKKLIRKGLPSEIKQLPLPAQQRTKEVYTFDINNKTTNRSAHFRKLHYRTLIDERYYKNQYKDMKKGSRIVLVNPSIVGLRTDKAYTVD</sequence>
<evidence type="ECO:0000313" key="2">
    <source>
        <dbReference type="Proteomes" id="UP000533429"/>
    </source>
</evidence>
<proteinExistence type="predicted"/>
<name>A0A850QTS0_PHODD</name>
<gene>
    <name evidence="1" type="ORF">HWA77_16835</name>
</gene>
<comment type="caution">
    <text evidence="1">The sequence shown here is derived from an EMBL/GenBank/DDBJ whole genome shotgun (WGS) entry which is preliminary data.</text>
</comment>
<organism evidence="1 2">
    <name type="scientific">Photobacterium damselae subsp. damselae</name>
    <name type="common">Listonella damsela</name>
    <dbReference type="NCBI Taxonomy" id="85581"/>
    <lineage>
        <taxon>Bacteria</taxon>
        <taxon>Pseudomonadati</taxon>
        <taxon>Pseudomonadota</taxon>
        <taxon>Gammaproteobacteria</taxon>
        <taxon>Vibrionales</taxon>
        <taxon>Vibrionaceae</taxon>
        <taxon>Photobacterium</taxon>
    </lineage>
</organism>
<protein>
    <submittedName>
        <fullName evidence="1">Uncharacterized protein</fullName>
    </submittedName>
</protein>